<evidence type="ECO:0000313" key="2">
    <source>
        <dbReference type="Proteomes" id="UP001497700"/>
    </source>
</evidence>
<evidence type="ECO:0000313" key="1">
    <source>
        <dbReference type="EMBL" id="KAI4863497.1"/>
    </source>
</evidence>
<gene>
    <name evidence="1" type="ORF">F4820DRAFT_373163</name>
</gene>
<proteinExistence type="predicted"/>
<organism evidence="1 2">
    <name type="scientific">Hypoxylon rubiginosum</name>
    <dbReference type="NCBI Taxonomy" id="110542"/>
    <lineage>
        <taxon>Eukaryota</taxon>
        <taxon>Fungi</taxon>
        <taxon>Dikarya</taxon>
        <taxon>Ascomycota</taxon>
        <taxon>Pezizomycotina</taxon>
        <taxon>Sordariomycetes</taxon>
        <taxon>Xylariomycetidae</taxon>
        <taxon>Xylariales</taxon>
        <taxon>Hypoxylaceae</taxon>
        <taxon>Hypoxylon</taxon>
    </lineage>
</organism>
<accession>A0ACB9YVT6</accession>
<sequence length="157" mass="18334">MDIMFLPGREKGDITFLNKAFERWNTRYPAPTRAHSTTFFVKILFNFYSFDVFIFPSFFLWTFTHGIYVLQKDSLEKGLCMSCVFAPLPHPPFSSDVHLCPVTFGEEGCGPRNSYFTRTRKRLLWKTMKRRRSLQQRGSAEVCNAKEVMGRFFSTNG</sequence>
<comment type="caution">
    <text evidence="1">The sequence shown here is derived from an EMBL/GenBank/DDBJ whole genome shotgun (WGS) entry which is preliminary data.</text>
</comment>
<name>A0ACB9YVT6_9PEZI</name>
<keyword evidence="2" id="KW-1185">Reference proteome</keyword>
<dbReference type="EMBL" id="MU393503">
    <property type="protein sequence ID" value="KAI4863497.1"/>
    <property type="molecule type" value="Genomic_DNA"/>
</dbReference>
<protein>
    <submittedName>
        <fullName evidence="1">Uncharacterized protein</fullName>
    </submittedName>
</protein>
<dbReference type="Proteomes" id="UP001497700">
    <property type="component" value="Unassembled WGS sequence"/>
</dbReference>
<reference evidence="1 2" key="1">
    <citation type="journal article" date="2022" name="New Phytol.">
        <title>Ecological generalism drives hyperdiversity of secondary metabolite gene clusters in xylarialean endophytes.</title>
        <authorList>
            <person name="Franco M.E.E."/>
            <person name="Wisecaver J.H."/>
            <person name="Arnold A.E."/>
            <person name="Ju Y.M."/>
            <person name="Slot J.C."/>
            <person name="Ahrendt S."/>
            <person name="Moore L.P."/>
            <person name="Eastman K.E."/>
            <person name="Scott K."/>
            <person name="Konkel Z."/>
            <person name="Mondo S.J."/>
            <person name="Kuo A."/>
            <person name="Hayes R.D."/>
            <person name="Haridas S."/>
            <person name="Andreopoulos B."/>
            <person name="Riley R."/>
            <person name="LaButti K."/>
            <person name="Pangilinan J."/>
            <person name="Lipzen A."/>
            <person name="Amirebrahimi M."/>
            <person name="Yan J."/>
            <person name="Adam C."/>
            <person name="Keymanesh K."/>
            <person name="Ng V."/>
            <person name="Louie K."/>
            <person name="Northen T."/>
            <person name="Drula E."/>
            <person name="Henrissat B."/>
            <person name="Hsieh H.M."/>
            <person name="Youens-Clark K."/>
            <person name="Lutzoni F."/>
            <person name="Miadlikowska J."/>
            <person name="Eastwood D.C."/>
            <person name="Hamelin R.C."/>
            <person name="Grigoriev I.V."/>
            <person name="U'Ren J.M."/>
        </authorList>
    </citation>
    <scope>NUCLEOTIDE SEQUENCE [LARGE SCALE GENOMIC DNA]</scope>
    <source>
        <strain evidence="1 2">CBS 119005</strain>
    </source>
</reference>